<gene>
    <name evidence="1" type="ORF">BAUCODRAFT_419610</name>
</gene>
<dbReference type="KEGG" id="bcom:BAUCODRAFT_419610"/>
<reference evidence="1 2" key="1">
    <citation type="journal article" date="2012" name="PLoS Pathog.">
        <title>Diverse lifestyles and strategies of plant pathogenesis encoded in the genomes of eighteen Dothideomycetes fungi.</title>
        <authorList>
            <person name="Ohm R.A."/>
            <person name="Feau N."/>
            <person name="Henrissat B."/>
            <person name="Schoch C.L."/>
            <person name="Horwitz B.A."/>
            <person name="Barry K.W."/>
            <person name="Condon B.J."/>
            <person name="Copeland A.C."/>
            <person name="Dhillon B."/>
            <person name="Glaser F."/>
            <person name="Hesse C.N."/>
            <person name="Kosti I."/>
            <person name="LaButti K."/>
            <person name="Lindquist E.A."/>
            <person name="Lucas S."/>
            <person name="Salamov A.A."/>
            <person name="Bradshaw R.E."/>
            <person name="Ciuffetti L."/>
            <person name="Hamelin R.C."/>
            <person name="Kema G.H.J."/>
            <person name="Lawrence C."/>
            <person name="Scott J.A."/>
            <person name="Spatafora J.W."/>
            <person name="Turgeon B.G."/>
            <person name="de Wit P.J.G.M."/>
            <person name="Zhong S."/>
            <person name="Goodwin S.B."/>
            <person name="Grigoriev I.V."/>
        </authorList>
    </citation>
    <scope>NUCLEOTIDE SEQUENCE [LARGE SCALE GENOMIC DNA]</scope>
    <source>
        <strain evidence="1 2">UAMH 10762</strain>
    </source>
</reference>
<protein>
    <submittedName>
        <fullName evidence="1">Uncharacterized protein</fullName>
    </submittedName>
</protein>
<dbReference type="GeneID" id="19114155"/>
<evidence type="ECO:0000313" key="2">
    <source>
        <dbReference type="Proteomes" id="UP000011761"/>
    </source>
</evidence>
<keyword evidence="2" id="KW-1185">Reference proteome</keyword>
<dbReference type="RefSeq" id="XP_007674978.1">
    <property type="nucleotide sequence ID" value="XM_007676788.1"/>
</dbReference>
<name>M2MNL9_BAUPA</name>
<sequence>MTFADVVMSTQRKLTITECVLSPTLLSLTLSRHISSFLFARPCVSMVSPGFALCSLSRGSLVGGTVVDNGRSHQENGFAEAHLMETLILSYCSGMHAYTNTRRSSVV</sequence>
<organism evidence="1 2">
    <name type="scientific">Baudoinia panamericana (strain UAMH 10762)</name>
    <name type="common">Angels' share fungus</name>
    <name type="synonym">Baudoinia compniacensis (strain UAMH 10762)</name>
    <dbReference type="NCBI Taxonomy" id="717646"/>
    <lineage>
        <taxon>Eukaryota</taxon>
        <taxon>Fungi</taxon>
        <taxon>Dikarya</taxon>
        <taxon>Ascomycota</taxon>
        <taxon>Pezizomycotina</taxon>
        <taxon>Dothideomycetes</taxon>
        <taxon>Dothideomycetidae</taxon>
        <taxon>Mycosphaerellales</taxon>
        <taxon>Teratosphaeriaceae</taxon>
        <taxon>Baudoinia</taxon>
    </lineage>
</organism>
<dbReference type="EMBL" id="KB445553">
    <property type="protein sequence ID" value="EMC98281.1"/>
    <property type="molecule type" value="Genomic_DNA"/>
</dbReference>
<evidence type="ECO:0000313" key="1">
    <source>
        <dbReference type="EMBL" id="EMC98281.1"/>
    </source>
</evidence>
<dbReference type="HOGENOM" id="CLU_2209536_0_0_1"/>
<dbReference type="Proteomes" id="UP000011761">
    <property type="component" value="Unassembled WGS sequence"/>
</dbReference>
<proteinExistence type="predicted"/>
<dbReference type="AlphaFoldDB" id="M2MNL9"/>
<accession>M2MNL9</accession>